<evidence type="ECO:0000256" key="1">
    <source>
        <dbReference type="SAM" id="SignalP"/>
    </source>
</evidence>
<feature type="chain" id="PRO_5026958224" evidence="1">
    <location>
        <begin position="24"/>
        <end position="183"/>
    </location>
</feature>
<dbReference type="PROSITE" id="PS50231">
    <property type="entry name" value="RICIN_B_LECTIN"/>
    <property type="match status" value="1"/>
</dbReference>
<dbReference type="EMBL" id="CADCTX010000843">
    <property type="protein sequence ID" value="CAA9354399.1"/>
    <property type="molecule type" value="Genomic_DNA"/>
</dbReference>
<accession>A0A6J4MCV4</accession>
<proteinExistence type="predicted"/>
<dbReference type="Pfam" id="PF00652">
    <property type="entry name" value="Ricin_B_lectin"/>
    <property type="match status" value="1"/>
</dbReference>
<dbReference type="InterPro" id="IPR000772">
    <property type="entry name" value="Ricin_B_lectin"/>
</dbReference>
<dbReference type="Gene3D" id="2.80.10.50">
    <property type="match status" value="2"/>
</dbReference>
<evidence type="ECO:0000313" key="3">
    <source>
        <dbReference type="EMBL" id="CAA9354399.1"/>
    </source>
</evidence>
<organism evidence="3">
    <name type="scientific">uncultured Gemmatimonadaceae bacterium</name>
    <dbReference type="NCBI Taxonomy" id="246130"/>
    <lineage>
        <taxon>Bacteria</taxon>
        <taxon>Pseudomonadati</taxon>
        <taxon>Gemmatimonadota</taxon>
        <taxon>Gemmatimonadia</taxon>
        <taxon>Gemmatimonadales</taxon>
        <taxon>Gemmatimonadaceae</taxon>
        <taxon>environmental samples</taxon>
    </lineage>
</organism>
<evidence type="ECO:0000259" key="2">
    <source>
        <dbReference type="SMART" id="SM00458"/>
    </source>
</evidence>
<dbReference type="CDD" id="cd23418">
    <property type="entry name" value="beta-trefoil_Ricin_XLN-like"/>
    <property type="match status" value="1"/>
</dbReference>
<name>A0A6J4MCV4_9BACT</name>
<protein>
    <submittedName>
        <fullName evidence="3">CBM13</fullName>
    </submittedName>
</protein>
<gene>
    <name evidence="3" type="ORF">AVDCRST_MAG40-3068</name>
</gene>
<dbReference type="AlphaFoldDB" id="A0A6J4MCV4"/>
<sequence length="183" mass="19315">RSRMPRRSLALVVLGLAACTADAARDPLAPRAPSRSADALPARPQLLVSRQSGKCVDVLGADRSAGAPVTIWPCHGAENQRWTLPPEGGAGEVRVYGDMCLDAYGGAGNDFDAIVVWPCHGGANQQWALTEAGELKGANGKCVDVLGARTEDLTPLVLYSCHGGINQRYDARAPSDCPGCWDY</sequence>
<dbReference type="SUPFAM" id="SSF50370">
    <property type="entry name" value="Ricin B-like lectins"/>
    <property type="match status" value="1"/>
</dbReference>
<feature type="signal peptide" evidence="1">
    <location>
        <begin position="1"/>
        <end position="23"/>
    </location>
</feature>
<feature type="non-terminal residue" evidence="3">
    <location>
        <position position="1"/>
    </location>
</feature>
<reference evidence="3" key="1">
    <citation type="submission" date="2020-02" db="EMBL/GenBank/DDBJ databases">
        <authorList>
            <person name="Meier V. D."/>
        </authorList>
    </citation>
    <scope>NUCLEOTIDE SEQUENCE</scope>
    <source>
        <strain evidence="3">AVDCRST_MAG40</strain>
    </source>
</reference>
<feature type="domain" description="Ricin B lectin" evidence="2">
    <location>
        <begin position="43"/>
        <end position="172"/>
    </location>
</feature>
<dbReference type="SMART" id="SM00458">
    <property type="entry name" value="RICIN"/>
    <property type="match status" value="1"/>
</dbReference>
<dbReference type="InterPro" id="IPR035992">
    <property type="entry name" value="Ricin_B-like_lectins"/>
</dbReference>
<keyword evidence="1" id="KW-0732">Signal</keyword>